<accession>A0A078GFY7</accession>
<keyword evidence="2" id="KW-1185">Reference proteome</keyword>
<proteinExistence type="predicted"/>
<gene>
    <name evidence="1" type="primary">BnaC03g42640D</name>
    <name evidence="1" type="ORF">GSBRNA2T00026462001</name>
</gene>
<dbReference type="PaxDb" id="3708-A0A078GFY7"/>
<dbReference type="Proteomes" id="UP000028999">
    <property type="component" value="Unassembled WGS sequence"/>
</dbReference>
<organism evidence="1 2">
    <name type="scientific">Brassica napus</name>
    <name type="common">Rape</name>
    <dbReference type="NCBI Taxonomy" id="3708"/>
    <lineage>
        <taxon>Eukaryota</taxon>
        <taxon>Viridiplantae</taxon>
        <taxon>Streptophyta</taxon>
        <taxon>Embryophyta</taxon>
        <taxon>Tracheophyta</taxon>
        <taxon>Spermatophyta</taxon>
        <taxon>Magnoliopsida</taxon>
        <taxon>eudicotyledons</taxon>
        <taxon>Gunneridae</taxon>
        <taxon>Pentapetalae</taxon>
        <taxon>rosids</taxon>
        <taxon>malvids</taxon>
        <taxon>Brassicales</taxon>
        <taxon>Brassicaceae</taxon>
        <taxon>Brassiceae</taxon>
        <taxon>Brassica</taxon>
    </lineage>
</organism>
<dbReference type="EMBL" id="LK032156">
    <property type="protein sequence ID" value="CDY24291.1"/>
    <property type="molecule type" value="Genomic_DNA"/>
</dbReference>
<name>A0A078GFY7_BRANA</name>
<evidence type="ECO:0000313" key="1">
    <source>
        <dbReference type="EMBL" id="CDY24291.1"/>
    </source>
</evidence>
<sequence>MLYRWFSQYFHCKGLSNTIFVICNHLISKYFLKSPSHKLELSPNPNTLELLVTEVQGPFLERVLLPPIGHTMQSSQAGWKNETKTLIYGPRSHIRLLTHNLYTEHPPILTTHQYSCNTTTANQSLYQNLLLPPCPLHVAADLIRLRKTFGGASCRG</sequence>
<protein>
    <submittedName>
        <fullName evidence="1">BnaC03g42640D protein</fullName>
    </submittedName>
</protein>
<dbReference type="Gramene" id="CDY24291">
    <property type="protein sequence ID" value="CDY24291"/>
    <property type="gene ID" value="GSBRNA2T00026462001"/>
</dbReference>
<reference evidence="1 2" key="1">
    <citation type="journal article" date="2014" name="Science">
        <title>Plant genetics. Early allopolyploid evolution in the post-Neolithic Brassica napus oilseed genome.</title>
        <authorList>
            <person name="Chalhoub B."/>
            <person name="Denoeud F."/>
            <person name="Liu S."/>
            <person name="Parkin I.A."/>
            <person name="Tang H."/>
            <person name="Wang X."/>
            <person name="Chiquet J."/>
            <person name="Belcram H."/>
            <person name="Tong C."/>
            <person name="Samans B."/>
            <person name="Correa M."/>
            <person name="Da Silva C."/>
            <person name="Just J."/>
            <person name="Falentin C."/>
            <person name="Koh C.S."/>
            <person name="Le Clainche I."/>
            <person name="Bernard M."/>
            <person name="Bento P."/>
            <person name="Noel B."/>
            <person name="Labadie K."/>
            <person name="Alberti A."/>
            <person name="Charles M."/>
            <person name="Arnaud D."/>
            <person name="Guo H."/>
            <person name="Daviaud C."/>
            <person name="Alamery S."/>
            <person name="Jabbari K."/>
            <person name="Zhao M."/>
            <person name="Edger P.P."/>
            <person name="Chelaifa H."/>
            <person name="Tack D."/>
            <person name="Lassalle G."/>
            <person name="Mestiri I."/>
            <person name="Schnel N."/>
            <person name="Le Paslier M.C."/>
            <person name="Fan G."/>
            <person name="Renault V."/>
            <person name="Bayer P.E."/>
            <person name="Golicz A.A."/>
            <person name="Manoli S."/>
            <person name="Lee T.H."/>
            <person name="Thi V.H."/>
            <person name="Chalabi S."/>
            <person name="Hu Q."/>
            <person name="Fan C."/>
            <person name="Tollenaere R."/>
            <person name="Lu Y."/>
            <person name="Battail C."/>
            <person name="Shen J."/>
            <person name="Sidebottom C.H."/>
            <person name="Wang X."/>
            <person name="Canaguier A."/>
            <person name="Chauveau A."/>
            <person name="Berard A."/>
            <person name="Deniot G."/>
            <person name="Guan M."/>
            <person name="Liu Z."/>
            <person name="Sun F."/>
            <person name="Lim Y.P."/>
            <person name="Lyons E."/>
            <person name="Town C.D."/>
            <person name="Bancroft I."/>
            <person name="Wang X."/>
            <person name="Meng J."/>
            <person name="Ma J."/>
            <person name="Pires J.C."/>
            <person name="King G.J."/>
            <person name="Brunel D."/>
            <person name="Delourme R."/>
            <person name="Renard M."/>
            <person name="Aury J.M."/>
            <person name="Adams K.L."/>
            <person name="Batley J."/>
            <person name="Snowdon R.J."/>
            <person name="Tost J."/>
            <person name="Edwards D."/>
            <person name="Zhou Y."/>
            <person name="Hua W."/>
            <person name="Sharpe A.G."/>
            <person name="Paterson A.H."/>
            <person name="Guan C."/>
            <person name="Wincker P."/>
        </authorList>
    </citation>
    <scope>NUCLEOTIDE SEQUENCE [LARGE SCALE GENOMIC DNA]</scope>
    <source>
        <strain evidence="2">cv. Darmor-bzh</strain>
    </source>
</reference>
<dbReference type="AlphaFoldDB" id="A0A078GFY7"/>
<evidence type="ECO:0000313" key="2">
    <source>
        <dbReference type="Proteomes" id="UP000028999"/>
    </source>
</evidence>